<dbReference type="EC" id="2.1.1.266" evidence="1"/>
<keyword evidence="1" id="KW-0698">rRNA processing</keyword>
<dbReference type="HAMAP" id="MF_00934">
    <property type="entry name" value="23SrRNA_methyltr_J"/>
    <property type="match status" value="1"/>
</dbReference>
<sequence>MLSYKHAFHSGNHADVIKHLSLLAVLEKLAQKTKPFSVIDTHAGAGAYALDDAQVEQNKEYQTGVALINAATQHHGLLQRYQALLITAAEQGVYPGSPWLAASQLRDNDQLTLMELHPSEYQKLKRQRFLRNANIHNRDGFEGLLATTPPQIKRGVVLIDPPYEQLSEYEQVNSSVGKLLRRWANACVLVWYPMLTKRAGQKAKASEQMQAALAQLECASAFNLQLEVSDPTSDVGMYGSGMLIINPPWQLFESIEAVLPDLSHQLGATKTTLDWLVHAE</sequence>
<accession>A0ABT7SXH5</accession>
<gene>
    <name evidence="1 2" type="primary">rlmJ</name>
    <name evidence="2" type="ORF">QTP81_09825</name>
</gene>
<name>A0ABT7SXH5_9ALTE</name>
<dbReference type="InterPro" id="IPR029063">
    <property type="entry name" value="SAM-dependent_MTases_sf"/>
</dbReference>
<dbReference type="EMBL" id="JAUCBP010000007">
    <property type="protein sequence ID" value="MDM7860893.1"/>
    <property type="molecule type" value="Genomic_DNA"/>
</dbReference>
<dbReference type="PANTHER" id="PTHR37426:SF1">
    <property type="entry name" value="RIBOSOMAL RNA LARGE SUBUNIT METHYLTRANSFERASE J"/>
    <property type="match status" value="1"/>
</dbReference>
<dbReference type="SUPFAM" id="SSF53335">
    <property type="entry name" value="S-adenosyl-L-methionine-dependent methyltransferases"/>
    <property type="match status" value="1"/>
</dbReference>
<comment type="catalytic activity">
    <reaction evidence="1">
        <text>adenosine(2030) in 23S rRNA + S-adenosyl-L-methionine = N(6)-methyladenosine(2030) in 23S rRNA + S-adenosyl-L-homocysteine + H(+)</text>
        <dbReference type="Rhea" id="RHEA:43736"/>
        <dbReference type="Rhea" id="RHEA-COMP:10668"/>
        <dbReference type="Rhea" id="RHEA-COMP:10669"/>
        <dbReference type="ChEBI" id="CHEBI:15378"/>
        <dbReference type="ChEBI" id="CHEBI:57856"/>
        <dbReference type="ChEBI" id="CHEBI:59789"/>
        <dbReference type="ChEBI" id="CHEBI:74411"/>
        <dbReference type="ChEBI" id="CHEBI:74449"/>
        <dbReference type="EC" id="2.1.1.266"/>
    </reaction>
</comment>
<feature type="binding site" evidence="1">
    <location>
        <position position="115"/>
    </location>
    <ligand>
        <name>S-adenosyl-L-methionine</name>
        <dbReference type="ChEBI" id="CHEBI:59789"/>
    </ligand>
</feature>
<dbReference type="PANTHER" id="PTHR37426">
    <property type="entry name" value="RIBOSOMAL RNA LARGE SUBUNIT METHYLTRANSFERASE J"/>
    <property type="match status" value="1"/>
</dbReference>
<dbReference type="Proteomes" id="UP001234343">
    <property type="component" value="Unassembled WGS sequence"/>
</dbReference>
<dbReference type="Gene3D" id="3.40.50.150">
    <property type="entry name" value="Vaccinia Virus protein VP39"/>
    <property type="match status" value="1"/>
</dbReference>
<proteinExistence type="inferred from homology"/>
<comment type="subunit">
    <text evidence="1">Monomer.</text>
</comment>
<feature type="active site" description="Proton acceptor" evidence="1">
    <location>
        <position position="160"/>
    </location>
</feature>
<feature type="binding site" evidence="1">
    <location>
        <position position="160"/>
    </location>
    <ligand>
        <name>S-adenosyl-L-methionine</name>
        <dbReference type="ChEBI" id="CHEBI:59789"/>
    </ligand>
</feature>
<keyword evidence="1" id="KW-0694">RNA-binding</keyword>
<feature type="binding site" evidence="1">
    <location>
        <position position="19"/>
    </location>
    <ligand>
        <name>S-adenosyl-L-methionine</name>
        <dbReference type="ChEBI" id="CHEBI:59789"/>
    </ligand>
</feature>
<comment type="caution">
    <text evidence="2">The sequence shown here is derived from an EMBL/GenBank/DDBJ whole genome shotgun (WGS) entry which is preliminary data.</text>
</comment>
<keyword evidence="1" id="KW-0949">S-adenosyl-L-methionine</keyword>
<feature type="binding site" evidence="1">
    <location>
        <begin position="139"/>
        <end position="140"/>
    </location>
    <ligand>
        <name>S-adenosyl-L-methionine</name>
        <dbReference type="ChEBI" id="CHEBI:59789"/>
    </ligand>
</feature>
<feature type="binding site" evidence="1">
    <location>
        <position position="42"/>
    </location>
    <ligand>
        <name>S-adenosyl-L-methionine</name>
        <dbReference type="ChEBI" id="CHEBI:59789"/>
    </ligand>
</feature>
<keyword evidence="3" id="KW-1185">Reference proteome</keyword>
<dbReference type="Pfam" id="PF04378">
    <property type="entry name" value="RsmJ"/>
    <property type="match status" value="1"/>
</dbReference>
<comment type="similarity">
    <text evidence="1">Belongs to the RlmJ family.</text>
</comment>
<feature type="site" description="Interaction with substrate rRNA" evidence="1">
    <location>
        <position position="4"/>
    </location>
</feature>
<evidence type="ECO:0000256" key="1">
    <source>
        <dbReference type="HAMAP-Rule" id="MF_00934"/>
    </source>
</evidence>
<evidence type="ECO:0000313" key="2">
    <source>
        <dbReference type="EMBL" id="MDM7860893.1"/>
    </source>
</evidence>
<organism evidence="2 3">
    <name type="scientific">Alteromonas arenosi</name>
    <dbReference type="NCBI Taxonomy" id="3055817"/>
    <lineage>
        <taxon>Bacteria</taxon>
        <taxon>Pseudomonadati</taxon>
        <taxon>Pseudomonadota</taxon>
        <taxon>Gammaproteobacteria</taxon>
        <taxon>Alteromonadales</taxon>
        <taxon>Alteromonadaceae</taxon>
        <taxon>Alteromonas/Salinimonas group</taxon>
        <taxon>Alteromonas</taxon>
    </lineage>
</organism>
<feature type="binding site" evidence="1">
    <location>
        <position position="97"/>
    </location>
    <ligand>
        <name>S-adenosyl-L-methionine</name>
        <dbReference type="ChEBI" id="CHEBI:59789"/>
    </ligand>
</feature>
<keyword evidence="1" id="KW-0489">Methyltransferase</keyword>
<evidence type="ECO:0000313" key="3">
    <source>
        <dbReference type="Proteomes" id="UP001234343"/>
    </source>
</evidence>
<reference evidence="2 3" key="1">
    <citation type="submission" date="2023-06" db="EMBL/GenBank/DDBJ databases">
        <title>Alteromonas sp. ASW11-36 isolated from intertidal sand.</title>
        <authorList>
            <person name="Li Y."/>
        </authorList>
    </citation>
    <scope>NUCLEOTIDE SEQUENCE [LARGE SCALE GENOMIC DNA]</scope>
    <source>
        <strain evidence="2 3">ASW11-36</strain>
    </source>
</reference>
<keyword evidence="1" id="KW-0808">Transferase</keyword>
<dbReference type="RefSeq" id="WP_289365176.1">
    <property type="nucleotide sequence ID" value="NZ_JAUCBP010000007.1"/>
</dbReference>
<dbReference type="InterPro" id="IPR007473">
    <property type="entry name" value="RlmJ"/>
</dbReference>
<comment type="function">
    <text evidence="1">Specifically methylates the adenine in position 2030 of 23S rRNA.</text>
</comment>
<protein>
    <recommendedName>
        <fullName evidence="1">Ribosomal RNA large subunit methyltransferase J</fullName>
        <ecNumber evidence="1">2.1.1.266</ecNumber>
    </recommendedName>
    <alternativeName>
        <fullName evidence="1">23S rRNA (adenine(2030)-N6)-methyltransferase</fullName>
    </alternativeName>
    <alternativeName>
        <fullName evidence="1">23S rRNA m6A2030 methyltransferase</fullName>
    </alternativeName>
</protein>